<protein>
    <submittedName>
        <fullName evidence="2">Sporulation protein YunB</fullName>
    </submittedName>
</protein>
<dbReference type="PIRSF" id="PIRSF021383">
    <property type="entry name" value="YunB"/>
    <property type="match status" value="1"/>
</dbReference>
<reference evidence="2 3" key="1">
    <citation type="submission" date="2017-04" db="EMBL/GenBank/DDBJ databases">
        <authorList>
            <person name="Afonso C.L."/>
            <person name="Miller P.J."/>
            <person name="Scott M.A."/>
            <person name="Spackman E."/>
            <person name="Goraichik I."/>
            <person name="Dimitrov K.M."/>
            <person name="Suarez D.L."/>
            <person name="Swayne D.E."/>
        </authorList>
    </citation>
    <scope>NUCLEOTIDE SEQUENCE [LARGE SCALE GENOMIC DNA]</scope>
    <source>
        <strain evidence="2 3">ToBE</strain>
    </source>
</reference>
<dbReference type="RefSeq" id="WP_084666287.1">
    <property type="nucleotide sequence ID" value="NZ_LT838272.1"/>
</dbReference>
<dbReference type="STRING" id="698762.SAMN00808754_2620"/>
<keyword evidence="1" id="KW-0472">Membrane</keyword>
<keyword evidence="3" id="KW-1185">Reference proteome</keyword>
<proteinExistence type="predicted"/>
<dbReference type="Proteomes" id="UP000192569">
    <property type="component" value="Chromosome I"/>
</dbReference>
<evidence type="ECO:0000313" key="3">
    <source>
        <dbReference type="Proteomes" id="UP000192569"/>
    </source>
</evidence>
<evidence type="ECO:0000256" key="1">
    <source>
        <dbReference type="SAM" id="Phobius"/>
    </source>
</evidence>
<sequence length="222" mass="24626">MRRRRPGRIPWRAWALVGVIGFFLFFLLVLEWRLKPALARLAITQAQWVATEAIQRAVLEKVTEGIKYQDLIQPAADGTRQVVFMQADVARLSRLQAQAQLAIQERLSDLKGRTYTLPLGQILGLKLLAAYGPRIPLSFIPAGTVNITLGDTFEAAGINQTRHRIYLQVESQVQVLAPLLAEKVKVESQIPVAEAIIVGPVPQAYLSLGLESGKGILRSPRF</sequence>
<evidence type="ECO:0000313" key="2">
    <source>
        <dbReference type="EMBL" id="SMB98904.1"/>
    </source>
</evidence>
<dbReference type="NCBIfam" id="TIGR02832">
    <property type="entry name" value="spo_yunB"/>
    <property type="match status" value="1"/>
</dbReference>
<name>A0A1W1W1D1_9FIRM</name>
<dbReference type="OrthoDB" id="1649278at2"/>
<dbReference type="InterPro" id="IPR014197">
    <property type="entry name" value="Sporulation_prot_YunB"/>
</dbReference>
<dbReference type="AlphaFoldDB" id="A0A1W1W1D1"/>
<feature type="transmembrane region" description="Helical" evidence="1">
    <location>
        <begin position="12"/>
        <end position="30"/>
    </location>
</feature>
<organism evidence="2 3">
    <name type="scientific">Thermanaeromonas toyohensis ToBE</name>
    <dbReference type="NCBI Taxonomy" id="698762"/>
    <lineage>
        <taxon>Bacteria</taxon>
        <taxon>Bacillati</taxon>
        <taxon>Bacillota</taxon>
        <taxon>Clostridia</taxon>
        <taxon>Neomoorellales</taxon>
        <taxon>Neomoorellaceae</taxon>
        <taxon>Thermanaeromonas</taxon>
    </lineage>
</organism>
<accession>A0A1W1W1D1</accession>
<gene>
    <name evidence="2" type="ORF">SAMN00808754_2620</name>
</gene>
<dbReference type="EMBL" id="LT838272">
    <property type="protein sequence ID" value="SMB98904.1"/>
    <property type="molecule type" value="Genomic_DNA"/>
</dbReference>
<keyword evidence="1" id="KW-0812">Transmembrane</keyword>
<keyword evidence="1" id="KW-1133">Transmembrane helix</keyword>
<dbReference type="Pfam" id="PF09560">
    <property type="entry name" value="Spore_YunB"/>
    <property type="match status" value="1"/>
</dbReference>